<keyword evidence="3" id="KW-0325">Glycoprotein</keyword>
<dbReference type="GO" id="GO:0048544">
    <property type="term" value="P:recognition of pollen"/>
    <property type="evidence" value="ECO:0007669"/>
    <property type="project" value="InterPro"/>
</dbReference>
<proteinExistence type="predicted"/>
<organism evidence="7 8">
    <name type="scientific">Rubroshorea leprosula</name>
    <dbReference type="NCBI Taxonomy" id="152421"/>
    <lineage>
        <taxon>Eukaryota</taxon>
        <taxon>Viridiplantae</taxon>
        <taxon>Streptophyta</taxon>
        <taxon>Embryophyta</taxon>
        <taxon>Tracheophyta</taxon>
        <taxon>Spermatophyta</taxon>
        <taxon>Magnoliopsida</taxon>
        <taxon>eudicotyledons</taxon>
        <taxon>Gunneridae</taxon>
        <taxon>Pentapetalae</taxon>
        <taxon>rosids</taxon>
        <taxon>malvids</taxon>
        <taxon>Malvales</taxon>
        <taxon>Dipterocarpaceae</taxon>
        <taxon>Rubroshorea</taxon>
    </lineage>
</organism>
<dbReference type="Pfam" id="PF01453">
    <property type="entry name" value="B_lectin"/>
    <property type="match status" value="1"/>
</dbReference>
<dbReference type="InterPro" id="IPR001480">
    <property type="entry name" value="Bulb-type_lectin_dom"/>
</dbReference>
<dbReference type="InterPro" id="IPR000858">
    <property type="entry name" value="S_locus_glycoprot_dom"/>
</dbReference>
<feature type="domain" description="Bulb-type lectin" evidence="5">
    <location>
        <begin position="1"/>
        <end position="123"/>
    </location>
</feature>
<dbReference type="SUPFAM" id="SSF56112">
    <property type="entry name" value="Protein kinase-like (PK-like)"/>
    <property type="match status" value="1"/>
</dbReference>
<evidence type="ECO:0000259" key="5">
    <source>
        <dbReference type="PROSITE" id="PS50927"/>
    </source>
</evidence>
<name>A0AAV5L174_9ROSI</name>
<sequence length="625" mass="69581">MSSNETSPVIAFFKMLNLFPFFDAIDTIAQTHFISDAINEAIISYNGNFRLGFFSPINSPSQYIGISRIAGDGNLVVFNANGNTPIWSTNVSLPSINSTSKLLPSGNLILLLRNGSSETTTNLWQSFDHPTDTVLPGMKFGWNWKTEVKQVLTSWKSSDNPAIGDFPAGISLNGSPVYFFYKNSIPYKRGGPWNGRNLNGIAEMPSWLRNSGTDQSFIISLFNYSFVKNEEETYVMFHAPNSSIFSRLVVQYEGTVAVFLWYDDIQGWRSFFVQLGDVCSIYARCGAYGVCNFNNVIQCSCLAGFEAITPQGLALGCVKKRKYQCGKEAGQGFLKLPNVKILDASRARRFGNLSLQECEQECLRDCNCIGYASTDINGGLGCLACNDALKDMQRYKLAFGQDFYLRVDELDLAATDNFSPVRKLGQGGFGPVYKGQLCNGQEIAIKRLSKNFGQGMVEFKNEVLLIAKLQHRNLVRLIGCCIEEEKRMLIFEYMPNRSLDYFIYGMTSKLSCFCTNLLICEIESRSIQKGDAELGMETVGNDKALEAVDSFIKDSCPILGVLRCIHLGLLCVQDSAENRPTMSNVIFMLSNETTPRLKNNPLLLLIGEGAMLIPSQLRQKQILPQ</sequence>
<evidence type="ECO:0000259" key="6">
    <source>
        <dbReference type="PROSITE" id="PS50948"/>
    </source>
</evidence>
<comment type="caution">
    <text evidence="7">The sequence shown here is derived from an EMBL/GenBank/DDBJ whole genome shotgun (WGS) entry which is preliminary data.</text>
</comment>
<dbReference type="SMART" id="SM00473">
    <property type="entry name" value="PAN_AP"/>
    <property type="match status" value="1"/>
</dbReference>
<dbReference type="CDD" id="cd00028">
    <property type="entry name" value="B_lectin"/>
    <property type="match status" value="1"/>
</dbReference>
<dbReference type="CDD" id="cd01098">
    <property type="entry name" value="PAN_AP_plant"/>
    <property type="match status" value="1"/>
</dbReference>
<gene>
    <name evidence="7" type="ORF">SLEP1_g39607</name>
</gene>
<dbReference type="InterPro" id="IPR001245">
    <property type="entry name" value="Ser-Thr/Tyr_kinase_cat_dom"/>
</dbReference>
<dbReference type="SUPFAM" id="SSF51110">
    <property type="entry name" value="alpha-D-mannose-specific plant lectins"/>
    <property type="match status" value="1"/>
</dbReference>
<dbReference type="GO" id="GO:0004672">
    <property type="term" value="F:protein kinase activity"/>
    <property type="evidence" value="ECO:0007669"/>
    <property type="project" value="InterPro"/>
</dbReference>
<accession>A0AAV5L174</accession>
<reference evidence="7 8" key="1">
    <citation type="journal article" date="2021" name="Commun. Biol.">
        <title>The genome of Shorea leprosula (Dipterocarpaceae) highlights the ecological relevance of drought in aseasonal tropical rainforests.</title>
        <authorList>
            <person name="Ng K.K.S."/>
            <person name="Kobayashi M.J."/>
            <person name="Fawcett J.A."/>
            <person name="Hatakeyama M."/>
            <person name="Paape T."/>
            <person name="Ng C.H."/>
            <person name="Ang C.C."/>
            <person name="Tnah L.H."/>
            <person name="Lee C.T."/>
            <person name="Nishiyama T."/>
            <person name="Sese J."/>
            <person name="O'Brien M.J."/>
            <person name="Copetti D."/>
            <person name="Mohd Noor M.I."/>
            <person name="Ong R.C."/>
            <person name="Putra M."/>
            <person name="Sireger I.Z."/>
            <person name="Indrioko S."/>
            <person name="Kosugi Y."/>
            <person name="Izuno A."/>
            <person name="Isagi Y."/>
            <person name="Lee S.L."/>
            <person name="Shimizu K.K."/>
        </authorList>
    </citation>
    <scope>NUCLEOTIDE SEQUENCE [LARGE SCALE GENOMIC DNA]</scope>
    <source>
        <strain evidence="7">214</strain>
    </source>
</reference>
<evidence type="ECO:0000259" key="4">
    <source>
        <dbReference type="PROSITE" id="PS50011"/>
    </source>
</evidence>
<keyword evidence="8" id="KW-1185">Reference proteome</keyword>
<dbReference type="InterPro" id="IPR036426">
    <property type="entry name" value="Bulb-type_lectin_dom_sf"/>
</dbReference>
<keyword evidence="2" id="KW-1015">Disulfide bond</keyword>
<feature type="domain" description="Apple" evidence="6">
    <location>
        <begin position="325"/>
        <end position="408"/>
    </location>
</feature>
<dbReference type="GO" id="GO:0005524">
    <property type="term" value="F:ATP binding"/>
    <property type="evidence" value="ECO:0007669"/>
    <property type="project" value="InterPro"/>
</dbReference>
<evidence type="ECO:0008006" key="9">
    <source>
        <dbReference type="Google" id="ProtNLM"/>
    </source>
</evidence>
<dbReference type="FunFam" id="3.30.200.20:FF:001238">
    <property type="entry name" value="Os08g0179000 protein"/>
    <property type="match status" value="1"/>
</dbReference>
<dbReference type="PROSITE" id="PS50948">
    <property type="entry name" value="PAN"/>
    <property type="match status" value="1"/>
</dbReference>
<dbReference type="PANTHER" id="PTHR32444:SF63">
    <property type="entry name" value="G-TYPE LECTIN S-RECEPTOR-LIKE SERINE_THREONINE-PROTEIN KINASE RKS1"/>
    <property type="match status" value="1"/>
</dbReference>
<dbReference type="InterPro" id="IPR011009">
    <property type="entry name" value="Kinase-like_dom_sf"/>
</dbReference>
<dbReference type="Gene3D" id="2.90.10.30">
    <property type="match status" value="1"/>
</dbReference>
<dbReference type="Proteomes" id="UP001054252">
    <property type="component" value="Unassembled WGS sequence"/>
</dbReference>
<keyword evidence="1" id="KW-0732">Signal</keyword>
<dbReference type="Pfam" id="PF00954">
    <property type="entry name" value="S_locus_glycop"/>
    <property type="match status" value="1"/>
</dbReference>
<evidence type="ECO:0000256" key="3">
    <source>
        <dbReference type="ARBA" id="ARBA00023180"/>
    </source>
</evidence>
<dbReference type="Pfam" id="PF08276">
    <property type="entry name" value="PAN_2"/>
    <property type="match status" value="1"/>
</dbReference>
<evidence type="ECO:0000313" key="8">
    <source>
        <dbReference type="Proteomes" id="UP001054252"/>
    </source>
</evidence>
<dbReference type="InterPro" id="IPR000719">
    <property type="entry name" value="Prot_kinase_dom"/>
</dbReference>
<dbReference type="SMART" id="SM00108">
    <property type="entry name" value="B_lectin"/>
    <property type="match status" value="1"/>
</dbReference>
<evidence type="ECO:0000256" key="1">
    <source>
        <dbReference type="ARBA" id="ARBA00022729"/>
    </source>
</evidence>
<dbReference type="PANTHER" id="PTHR32444">
    <property type="entry name" value="BULB-TYPE LECTIN DOMAIN-CONTAINING PROTEIN"/>
    <property type="match status" value="1"/>
</dbReference>
<evidence type="ECO:0000313" key="7">
    <source>
        <dbReference type="EMBL" id="GKV30832.1"/>
    </source>
</evidence>
<feature type="domain" description="Protein kinase" evidence="4">
    <location>
        <begin position="418"/>
        <end position="625"/>
    </location>
</feature>
<dbReference type="EMBL" id="BPVZ01000089">
    <property type="protein sequence ID" value="GKV30832.1"/>
    <property type="molecule type" value="Genomic_DNA"/>
</dbReference>
<dbReference type="AlphaFoldDB" id="A0AAV5L174"/>
<dbReference type="PROSITE" id="PS50011">
    <property type="entry name" value="PROTEIN_KINASE_DOM"/>
    <property type="match status" value="1"/>
</dbReference>
<evidence type="ECO:0000256" key="2">
    <source>
        <dbReference type="ARBA" id="ARBA00023157"/>
    </source>
</evidence>
<dbReference type="Pfam" id="PF07714">
    <property type="entry name" value="PK_Tyr_Ser-Thr"/>
    <property type="match status" value="1"/>
</dbReference>
<dbReference type="PROSITE" id="PS50927">
    <property type="entry name" value="BULB_LECTIN"/>
    <property type="match status" value="1"/>
</dbReference>
<dbReference type="Gene3D" id="3.30.200.20">
    <property type="entry name" value="Phosphorylase Kinase, domain 1"/>
    <property type="match status" value="1"/>
</dbReference>
<protein>
    <recommendedName>
        <fullName evidence="9">Receptor-like serine/threonine-protein kinase</fullName>
    </recommendedName>
</protein>
<dbReference type="InterPro" id="IPR003609">
    <property type="entry name" value="Pan_app"/>
</dbReference>